<evidence type="ECO:0000256" key="1">
    <source>
        <dbReference type="SAM" id="MobiDB-lite"/>
    </source>
</evidence>
<evidence type="ECO:0000313" key="2">
    <source>
        <dbReference type="EMBL" id="TFK80655.1"/>
    </source>
</evidence>
<dbReference type="InParanoid" id="A0A5C3NTJ9"/>
<reference evidence="2 3" key="1">
    <citation type="journal article" date="2019" name="Nat. Ecol. Evol.">
        <title>Megaphylogeny resolves global patterns of mushroom evolution.</title>
        <authorList>
            <person name="Varga T."/>
            <person name="Krizsan K."/>
            <person name="Foldi C."/>
            <person name="Dima B."/>
            <person name="Sanchez-Garcia M."/>
            <person name="Sanchez-Ramirez S."/>
            <person name="Szollosi G.J."/>
            <person name="Szarkandi J.G."/>
            <person name="Papp V."/>
            <person name="Albert L."/>
            <person name="Andreopoulos W."/>
            <person name="Angelini C."/>
            <person name="Antonin V."/>
            <person name="Barry K.W."/>
            <person name="Bougher N.L."/>
            <person name="Buchanan P."/>
            <person name="Buyck B."/>
            <person name="Bense V."/>
            <person name="Catcheside P."/>
            <person name="Chovatia M."/>
            <person name="Cooper J."/>
            <person name="Damon W."/>
            <person name="Desjardin D."/>
            <person name="Finy P."/>
            <person name="Geml J."/>
            <person name="Haridas S."/>
            <person name="Hughes K."/>
            <person name="Justo A."/>
            <person name="Karasinski D."/>
            <person name="Kautmanova I."/>
            <person name="Kiss B."/>
            <person name="Kocsube S."/>
            <person name="Kotiranta H."/>
            <person name="LaButti K.M."/>
            <person name="Lechner B.E."/>
            <person name="Liimatainen K."/>
            <person name="Lipzen A."/>
            <person name="Lukacs Z."/>
            <person name="Mihaltcheva S."/>
            <person name="Morgado L.N."/>
            <person name="Niskanen T."/>
            <person name="Noordeloos M.E."/>
            <person name="Ohm R.A."/>
            <person name="Ortiz-Santana B."/>
            <person name="Ovrebo C."/>
            <person name="Racz N."/>
            <person name="Riley R."/>
            <person name="Savchenko A."/>
            <person name="Shiryaev A."/>
            <person name="Soop K."/>
            <person name="Spirin V."/>
            <person name="Szebenyi C."/>
            <person name="Tomsovsky M."/>
            <person name="Tulloss R.E."/>
            <person name="Uehling J."/>
            <person name="Grigoriev I.V."/>
            <person name="Vagvolgyi C."/>
            <person name="Papp T."/>
            <person name="Martin F.M."/>
            <person name="Miettinen O."/>
            <person name="Hibbett D.S."/>
            <person name="Nagy L.G."/>
        </authorList>
    </citation>
    <scope>NUCLEOTIDE SEQUENCE [LARGE SCALE GENOMIC DNA]</scope>
    <source>
        <strain evidence="2 3">HHB13444</strain>
    </source>
</reference>
<organism evidence="2 3">
    <name type="scientific">Polyporus arcularius HHB13444</name>
    <dbReference type="NCBI Taxonomy" id="1314778"/>
    <lineage>
        <taxon>Eukaryota</taxon>
        <taxon>Fungi</taxon>
        <taxon>Dikarya</taxon>
        <taxon>Basidiomycota</taxon>
        <taxon>Agaricomycotina</taxon>
        <taxon>Agaricomycetes</taxon>
        <taxon>Polyporales</taxon>
        <taxon>Polyporaceae</taxon>
        <taxon>Polyporus</taxon>
    </lineage>
</organism>
<sequence length="282" mass="30790">MPPSDPESHRKNFLRPGIDHDREHLDLHPLLGPFHDMYIDVLTNLDPTSIPSPVPGDYAVLLEVTEDTWSGSNGRFLHIVAARLTSQARASTRLAPYDPRTIIVSAPSFSSFMAWMQALDHGNLIPSPADLSPSARDILLQFGSMCIILARRQLHDAATPPISDRSGWLAAIRGPDPRPGEATLEEVEALARWASHSHSQWHIIMQEEMHPERSALTVTQRGADVYCQSQHLSDGVARAGVVLHPAYSRAVGGGEVEEGAASDSDDMPELVAFGDTDSSEDD</sequence>
<name>A0A5C3NTJ9_9APHY</name>
<keyword evidence="3" id="KW-1185">Reference proteome</keyword>
<feature type="compositionally biased region" description="Acidic residues" evidence="1">
    <location>
        <begin position="255"/>
        <end position="268"/>
    </location>
</feature>
<proteinExistence type="predicted"/>
<accession>A0A5C3NTJ9</accession>
<protein>
    <submittedName>
        <fullName evidence="2">Uncharacterized protein</fullName>
    </submittedName>
</protein>
<gene>
    <name evidence="2" type="ORF">K466DRAFT_605155</name>
</gene>
<dbReference type="EMBL" id="ML211732">
    <property type="protein sequence ID" value="TFK80655.1"/>
    <property type="molecule type" value="Genomic_DNA"/>
</dbReference>
<evidence type="ECO:0000313" key="3">
    <source>
        <dbReference type="Proteomes" id="UP000308197"/>
    </source>
</evidence>
<dbReference type="Proteomes" id="UP000308197">
    <property type="component" value="Unassembled WGS sequence"/>
</dbReference>
<dbReference type="AlphaFoldDB" id="A0A5C3NTJ9"/>
<feature type="region of interest" description="Disordered" evidence="1">
    <location>
        <begin position="252"/>
        <end position="282"/>
    </location>
</feature>